<reference evidence="1 2" key="1">
    <citation type="submission" date="2016-03" db="EMBL/GenBank/DDBJ databases">
        <title>Genome Sequence and Comparative Pathogenic Determinants of Uropathogenic Escherichia coli O25b:H4, a Clinical Isolate from Saudi Arabia.</title>
        <authorList>
            <person name="Alyamani E.A.J."/>
            <person name="Khiyami M.A."/>
            <person name="Booq R.Y."/>
            <person name="Bahwerth F.S."/>
            <person name="Vaisvil B."/>
            <person name="Schmitt D.P."/>
            <person name="Kapatral V."/>
        </authorList>
    </citation>
    <scope>NUCLEOTIDE SEQUENCE [LARGE SCALE GENOMIC DNA]</scope>
    <source>
        <strain evidence="1 2">O25b:H4</strain>
    </source>
</reference>
<accession>A0A192C7W7</accession>
<dbReference type="AlphaFoldDB" id="A0A192C7W7"/>
<name>A0A192C7W7_ECO25</name>
<proteinExistence type="predicted"/>
<gene>
    <name evidence="1" type="ORF">WLH_00739</name>
</gene>
<protein>
    <submittedName>
        <fullName evidence="1">Uncharacterized protein</fullName>
    </submittedName>
</protein>
<evidence type="ECO:0000313" key="1">
    <source>
        <dbReference type="EMBL" id="ANK02000.1"/>
    </source>
</evidence>
<dbReference type="EMBL" id="CP015085">
    <property type="protein sequence ID" value="ANK02000.1"/>
    <property type="molecule type" value="Genomic_DNA"/>
</dbReference>
<organism evidence="1 2">
    <name type="scientific">Escherichia coli O25b:H4</name>
    <dbReference type="NCBI Taxonomy" id="941280"/>
    <lineage>
        <taxon>Bacteria</taxon>
        <taxon>Pseudomonadati</taxon>
        <taxon>Pseudomonadota</taxon>
        <taxon>Gammaproteobacteria</taxon>
        <taxon>Enterobacterales</taxon>
        <taxon>Enterobacteriaceae</taxon>
        <taxon>Escherichia</taxon>
    </lineage>
</organism>
<dbReference type="Proteomes" id="UP000183316">
    <property type="component" value="Chromosome"/>
</dbReference>
<sequence>MDEPVKTQSFFEQIDKFCATAVNTGKIDLNDVIYL</sequence>
<evidence type="ECO:0000313" key="2">
    <source>
        <dbReference type="Proteomes" id="UP000183316"/>
    </source>
</evidence>